<dbReference type="Gene3D" id="3.30.200.20">
    <property type="entry name" value="Phosphorylase Kinase, domain 1"/>
    <property type="match status" value="1"/>
</dbReference>
<evidence type="ECO:0000256" key="8">
    <source>
        <dbReference type="ARBA" id="ARBA00022734"/>
    </source>
</evidence>
<comment type="subcellular location">
    <subcellularLocation>
        <location evidence="1">Membrane</location>
        <topology evidence="1">Single-pass type I membrane protein</topology>
    </subcellularLocation>
</comment>
<comment type="catalytic activity">
    <reaction evidence="17 19">
        <text>L-threonyl-[protein] + ATP = O-phospho-L-threonyl-[protein] + ADP + H(+)</text>
        <dbReference type="Rhea" id="RHEA:46608"/>
        <dbReference type="Rhea" id="RHEA-COMP:11060"/>
        <dbReference type="Rhea" id="RHEA-COMP:11605"/>
        <dbReference type="ChEBI" id="CHEBI:15378"/>
        <dbReference type="ChEBI" id="CHEBI:30013"/>
        <dbReference type="ChEBI" id="CHEBI:30616"/>
        <dbReference type="ChEBI" id="CHEBI:61977"/>
        <dbReference type="ChEBI" id="CHEBI:456216"/>
        <dbReference type="EC" id="2.7.11.1"/>
    </reaction>
</comment>
<dbReference type="Gene3D" id="2.90.10.30">
    <property type="match status" value="1"/>
</dbReference>
<dbReference type="FunFam" id="2.90.10.30:FF:000003">
    <property type="entry name" value="Os04g0303100 protein"/>
    <property type="match status" value="1"/>
</dbReference>
<dbReference type="SUPFAM" id="SSF56112">
    <property type="entry name" value="Protein kinase-like (PK-like)"/>
    <property type="match status" value="1"/>
</dbReference>
<evidence type="ECO:0000313" key="27">
    <source>
        <dbReference type="Proteomes" id="UP001161247"/>
    </source>
</evidence>
<reference evidence="26" key="1">
    <citation type="submission" date="2023-03" db="EMBL/GenBank/DDBJ databases">
        <authorList>
            <person name="Julca I."/>
        </authorList>
    </citation>
    <scope>NUCLEOTIDE SEQUENCE</scope>
</reference>
<dbReference type="PANTHER" id="PTHR47976:SF30">
    <property type="entry name" value="RECEPTOR-LIKE SERINE_THREONINE-PROTEIN KINASE"/>
    <property type="match status" value="1"/>
</dbReference>
<dbReference type="SMART" id="SM00108">
    <property type="entry name" value="B_lectin"/>
    <property type="match status" value="1"/>
</dbReference>
<dbReference type="GO" id="GO:0016020">
    <property type="term" value="C:membrane"/>
    <property type="evidence" value="ECO:0007669"/>
    <property type="project" value="UniProtKB-SubCell"/>
</dbReference>
<dbReference type="InterPro" id="IPR036426">
    <property type="entry name" value="Bulb-type_lectin_dom_sf"/>
</dbReference>
<evidence type="ECO:0000256" key="9">
    <source>
        <dbReference type="ARBA" id="ARBA00022741"/>
    </source>
</evidence>
<dbReference type="FunFam" id="3.30.200.20:FF:000178">
    <property type="entry name" value="serine/threonine-protein kinase PBS1-like"/>
    <property type="match status" value="1"/>
</dbReference>
<keyword evidence="15" id="KW-0675">Receptor</keyword>
<feature type="domain" description="Bulb-type lectin" evidence="24">
    <location>
        <begin position="65"/>
        <end position="181"/>
    </location>
</feature>
<keyword evidence="8" id="KW-0430">Lectin</keyword>
<evidence type="ECO:0000256" key="7">
    <source>
        <dbReference type="ARBA" id="ARBA00022729"/>
    </source>
</evidence>
<evidence type="ECO:0000256" key="22">
    <source>
        <dbReference type="SAM" id="SignalP"/>
    </source>
</evidence>
<comment type="similarity">
    <text evidence="19">Belongs to the protein kinase superfamily. Ser/Thr protein kinase family.</text>
</comment>
<dbReference type="SUPFAM" id="SSF51110">
    <property type="entry name" value="alpha-D-mannose-specific plant lectins"/>
    <property type="match status" value="1"/>
</dbReference>
<dbReference type="FunFam" id="1.10.510.10:FF:000248">
    <property type="entry name" value="S-receptor-like kinase 5"/>
    <property type="match status" value="1"/>
</dbReference>
<evidence type="ECO:0000259" key="24">
    <source>
        <dbReference type="PROSITE" id="PS50927"/>
    </source>
</evidence>
<dbReference type="InterPro" id="IPR001480">
    <property type="entry name" value="Bulb-type_lectin_dom"/>
</dbReference>
<dbReference type="PROSITE" id="PS00108">
    <property type="entry name" value="PROTEIN_KINASE_ST"/>
    <property type="match status" value="1"/>
</dbReference>
<feature type="domain" description="Protein kinase" evidence="23">
    <location>
        <begin position="516"/>
        <end position="789"/>
    </location>
</feature>
<gene>
    <name evidence="26" type="ORF">OLC1_LOCUS1558</name>
</gene>
<evidence type="ECO:0000256" key="19">
    <source>
        <dbReference type="PIRNR" id="PIRNR000641"/>
    </source>
</evidence>
<dbReference type="PROSITE" id="PS50948">
    <property type="entry name" value="PAN"/>
    <property type="match status" value="1"/>
</dbReference>
<comment type="catalytic activity">
    <reaction evidence="18 19">
        <text>L-seryl-[protein] + ATP = O-phospho-L-seryl-[protein] + ADP + H(+)</text>
        <dbReference type="Rhea" id="RHEA:17989"/>
        <dbReference type="Rhea" id="RHEA-COMP:9863"/>
        <dbReference type="Rhea" id="RHEA-COMP:11604"/>
        <dbReference type="ChEBI" id="CHEBI:15378"/>
        <dbReference type="ChEBI" id="CHEBI:29999"/>
        <dbReference type="ChEBI" id="CHEBI:30616"/>
        <dbReference type="ChEBI" id="CHEBI:83421"/>
        <dbReference type="ChEBI" id="CHEBI:456216"/>
        <dbReference type="EC" id="2.7.11.1"/>
    </reaction>
</comment>
<sequence>MVAEKGPLLFHLLAVLLLSSSPVLISSQEHKYISYANLSTSWINHPSRIDNGIAVYISWSPVLLRESNGDGRKFGCSFYCRNTNNECVFGVLIFPSVVNFTRYNYYGSPELVWSANRNSPVGVNASLQLRQDGDLVLENPDGTLVWSTDTRGKSVAGLNLTEQGNLVLFGRNNEVIWQSFDHPTDSLLLGQRLVTGQKLTANVSELKFNTGLFSLSVDRGRLIAYVESTPPQIYYASVLKALSYVEFTNGSFNGSVIPSGSVDQFLKLGFDGHLKVYQFKESFWTETADLSNEKLGPCGEPLVCGNYGVCSDGFCRCPDTETGQGSFFRQMDNWKPNLGCSLVTPISCNHSKRHRLLELKDTTYFAFEASFVKMSKGKSVEDCKSMCLGNCSCKAVLFMLDSWGENLGRKGGCLVLNEVFSIINKDSNASAVSNYNTTLFLKVQKSQAMSRRKKKDITIVASAIGTFAGLFSVIAYSLVHCRKRSKESKEMEGGFLERVPGMPTAFSYEDLKTMTLDFSKKLGEGGFGSVYEGVLDNGTKIAVKRLDGFSQVNESFLVEVETIGSVHHVNLVKLIGFCFQKSHRLLVYEHMANGSLDRWIFNKDERHCLPWHTRTQIIMDVAKGLAYLHEECSLKIIHFDIKPQNILLDEDFNAKVADFGLSKLIEKDQSAVVTRMRGTPGYLAPEWLHSIITEKVDVYSFGILVLEIFCGRKNLDWSREEEDRHLLEIFKRKAEDGALQELVDGKSEDMQLHIEEAEEMMKIAAWCLQHDSIMRPSMSQVVKALEGFVASEMNRKRNFFYTQVDDRQKASDTSVIMPSLLSGPR</sequence>
<keyword evidence="11 19" id="KW-0067">ATP-binding</keyword>
<dbReference type="PANTHER" id="PTHR47976">
    <property type="entry name" value="G-TYPE LECTIN S-RECEPTOR-LIKE SERINE/THREONINE-PROTEIN KINASE SD2-5"/>
    <property type="match status" value="1"/>
</dbReference>
<dbReference type="PROSITE" id="PS50011">
    <property type="entry name" value="PROTEIN_KINASE_DOM"/>
    <property type="match status" value="1"/>
</dbReference>
<feature type="domain" description="Apple" evidence="25">
    <location>
        <begin position="348"/>
        <end position="439"/>
    </location>
</feature>
<dbReference type="EC" id="2.7.11.1" evidence="19"/>
<evidence type="ECO:0000256" key="21">
    <source>
        <dbReference type="SAM" id="Phobius"/>
    </source>
</evidence>
<dbReference type="InterPro" id="IPR000719">
    <property type="entry name" value="Prot_kinase_dom"/>
</dbReference>
<organism evidence="26 27">
    <name type="scientific">Oldenlandia corymbosa var. corymbosa</name>
    <dbReference type="NCBI Taxonomy" id="529605"/>
    <lineage>
        <taxon>Eukaryota</taxon>
        <taxon>Viridiplantae</taxon>
        <taxon>Streptophyta</taxon>
        <taxon>Embryophyta</taxon>
        <taxon>Tracheophyta</taxon>
        <taxon>Spermatophyta</taxon>
        <taxon>Magnoliopsida</taxon>
        <taxon>eudicotyledons</taxon>
        <taxon>Gunneridae</taxon>
        <taxon>Pentapetalae</taxon>
        <taxon>asterids</taxon>
        <taxon>lamiids</taxon>
        <taxon>Gentianales</taxon>
        <taxon>Rubiaceae</taxon>
        <taxon>Rubioideae</taxon>
        <taxon>Spermacoceae</taxon>
        <taxon>Hedyotis-Oldenlandia complex</taxon>
        <taxon>Oldenlandia</taxon>
    </lineage>
</organism>
<dbReference type="GO" id="GO:0030246">
    <property type="term" value="F:carbohydrate binding"/>
    <property type="evidence" value="ECO:0007669"/>
    <property type="project" value="UniProtKB-KW"/>
</dbReference>
<evidence type="ECO:0000259" key="25">
    <source>
        <dbReference type="PROSITE" id="PS50948"/>
    </source>
</evidence>
<dbReference type="Pfam" id="PF00069">
    <property type="entry name" value="Pkinase"/>
    <property type="match status" value="1"/>
</dbReference>
<evidence type="ECO:0000256" key="3">
    <source>
        <dbReference type="ARBA" id="ARBA00022536"/>
    </source>
</evidence>
<evidence type="ECO:0000256" key="10">
    <source>
        <dbReference type="ARBA" id="ARBA00022777"/>
    </source>
</evidence>
<dbReference type="InterPro" id="IPR051343">
    <property type="entry name" value="G-type_lectin_kinases/EP1-like"/>
</dbReference>
<keyword evidence="3" id="KW-0245">EGF-like domain</keyword>
<dbReference type="AlphaFoldDB" id="A0AAV1C255"/>
<feature type="transmembrane region" description="Helical" evidence="21">
    <location>
        <begin position="457"/>
        <end position="479"/>
    </location>
</feature>
<keyword evidence="10 19" id="KW-0418">Kinase</keyword>
<evidence type="ECO:0000256" key="14">
    <source>
        <dbReference type="ARBA" id="ARBA00023157"/>
    </source>
</evidence>
<evidence type="ECO:0000313" key="26">
    <source>
        <dbReference type="EMBL" id="CAI9089153.1"/>
    </source>
</evidence>
<keyword evidence="16" id="KW-0325">Glycoprotein</keyword>
<name>A0AAV1C255_OLDCO</name>
<dbReference type="InterPro" id="IPR011009">
    <property type="entry name" value="Kinase-like_dom_sf"/>
</dbReference>
<dbReference type="CDD" id="cd00028">
    <property type="entry name" value="B_lectin"/>
    <property type="match status" value="1"/>
</dbReference>
<dbReference type="PROSITE" id="PS50927">
    <property type="entry name" value="BULB_LECTIN"/>
    <property type="match status" value="1"/>
</dbReference>
<keyword evidence="6 21" id="KW-0812">Transmembrane</keyword>
<dbReference type="Proteomes" id="UP001161247">
    <property type="component" value="Chromosome 1"/>
</dbReference>
<evidence type="ECO:0000259" key="23">
    <source>
        <dbReference type="PROSITE" id="PS50011"/>
    </source>
</evidence>
<dbReference type="InterPro" id="IPR024171">
    <property type="entry name" value="SRK-like_kinase"/>
</dbReference>
<dbReference type="CDD" id="cd14066">
    <property type="entry name" value="STKc_IRAK"/>
    <property type="match status" value="1"/>
</dbReference>
<keyword evidence="4" id="KW-0597">Phosphoprotein</keyword>
<dbReference type="InterPro" id="IPR008271">
    <property type="entry name" value="Ser/Thr_kinase_AS"/>
</dbReference>
<evidence type="ECO:0000256" key="17">
    <source>
        <dbReference type="ARBA" id="ARBA00047899"/>
    </source>
</evidence>
<keyword evidence="5 19" id="KW-0808">Transferase</keyword>
<evidence type="ECO:0000256" key="16">
    <source>
        <dbReference type="ARBA" id="ARBA00023180"/>
    </source>
</evidence>
<evidence type="ECO:0000256" key="18">
    <source>
        <dbReference type="ARBA" id="ARBA00048679"/>
    </source>
</evidence>
<dbReference type="EMBL" id="OX459118">
    <property type="protein sequence ID" value="CAI9089153.1"/>
    <property type="molecule type" value="Genomic_DNA"/>
</dbReference>
<evidence type="ECO:0000256" key="5">
    <source>
        <dbReference type="ARBA" id="ARBA00022679"/>
    </source>
</evidence>
<evidence type="ECO:0000256" key="20">
    <source>
        <dbReference type="PROSITE-ProRule" id="PRU10141"/>
    </source>
</evidence>
<evidence type="ECO:0000256" key="12">
    <source>
        <dbReference type="ARBA" id="ARBA00022989"/>
    </source>
</evidence>
<dbReference type="InterPro" id="IPR017441">
    <property type="entry name" value="Protein_kinase_ATP_BS"/>
</dbReference>
<dbReference type="PIRSF" id="PIRSF000641">
    <property type="entry name" value="SRK"/>
    <property type="match status" value="1"/>
</dbReference>
<proteinExistence type="inferred from homology"/>
<keyword evidence="2 19" id="KW-0723">Serine/threonine-protein kinase</keyword>
<keyword evidence="12 21" id="KW-1133">Transmembrane helix</keyword>
<dbReference type="InterPro" id="IPR003609">
    <property type="entry name" value="Pan_app"/>
</dbReference>
<dbReference type="PROSITE" id="PS00107">
    <property type="entry name" value="PROTEIN_KINASE_ATP"/>
    <property type="match status" value="1"/>
</dbReference>
<keyword evidence="9 19" id="KW-0547">Nucleotide-binding</keyword>
<dbReference type="SMART" id="SM00220">
    <property type="entry name" value="S_TKc"/>
    <property type="match status" value="1"/>
</dbReference>
<keyword evidence="13 21" id="KW-0472">Membrane</keyword>
<evidence type="ECO:0000256" key="6">
    <source>
        <dbReference type="ARBA" id="ARBA00022692"/>
    </source>
</evidence>
<feature type="signal peptide" evidence="22">
    <location>
        <begin position="1"/>
        <end position="27"/>
    </location>
</feature>
<keyword evidence="14" id="KW-1015">Disulfide bond</keyword>
<evidence type="ECO:0000256" key="2">
    <source>
        <dbReference type="ARBA" id="ARBA00022527"/>
    </source>
</evidence>
<dbReference type="GO" id="GO:0004674">
    <property type="term" value="F:protein serine/threonine kinase activity"/>
    <property type="evidence" value="ECO:0007669"/>
    <property type="project" value="UniProtKB-KW"/>
</dbReference>
<dbReference type="Pfam" id="PF01453">
    <property type="entry name" value="B_lectin"/>
    <property type="match status" value="1"/>
</dbReference>
<keyword evidence="7 22" id="KW-0732">Signal</keyword>
<dbReference type="GO" id="GO:0005524">
    <property type="term" value="F:ATP binding"/>
    <property type="evidence" value="ECO:0007669"/>
    <property type="project" value="UniProtKB-UniRule"/>
</dbReference>
<evidence type="ECO:0000256" key="15">
    <source>
        <dbReference type="ARBA" id="ARBA00023170"/>
    </source>
</evidence>
<dbReference type="Gene3D" id="1.10.510.10">
    <property type="entry name" value="Transferase(Phosphotransferase) domain 1"/>
    <property type="match status" value="1"/>
</dbReference>
<evidence type="ECO:0000256" key="1">
    <source>
        <dbReference type="ARBA" id="ARBA00004479"/>
    </source>
</evidence>
<feature type="binding site" evidence="20">
    <location>
        <position position="544"/>
    </location>
    <ligand>
        <name>ATP</name>
        <dbReference type="ChEBI" id="CHEBI:30616"/>
    </ligand>
</feature>
<accession>A0AAV1C255</accession>
<evidence type="ECO:0000256" key="13">
    <source>
        <dbReference type="ARBA" id="ARBA00023136"/>
    </source>
</evidence>
<evidence type="ECO:0000256" key="11">
    <source>
        <dbReference type="ARBA" id="ARBA00022840"/>
    </source>
</evidence>
<keyword evidence="27" id="KW-1185">Reference proteome</keyword>
<evidence type="ECO:0000256" key="4">
    <source>
        <dbReference type="ARBA" id="ARBA00022553"/>
    </source>
</evidence>
<feature type="chain" id="PRO_5043426812" description="Receptor-like serine/threonine-protein kinase" evidence="22">
    <location>
        <begin position="28"/>
        <end position="825"/>
    </location>
</feature>
<protein>
    <recommendedName>
        <fullName evidence="19">Receptor-like serine/threonine-protein kinase</fullName>
        <ecNumber evidence="19">2.7.11.1</ecNumber>
    </recommendedName>
</protein>